<reference evidence="2 3" key="1">
    <citation type="submission" date="2019-08" db="EMBL/GenBank/DDBJ databases">
        <title>Deep-cultivation of Planctomycetes and their phenomic and genomic characterization uncovers novel biology.</title>
        <authorList>
            <person name="Wiegand S."/>
            <person name="Jogler M."/>
            <person name="Boedeker C."/>
            <person name="Pinto D."/>
            <person name="Vollmers J."/>
            <person name="Rivas-Marin E."/>
            <person name="Kohn T."/>
            <person name="Peeters S.H."/>
            <person name="Heuer A."/>
            <person name="Rast P."/>
            <person name="Oberbeckmann S."/>
            <person name="Bunk B."/>
            <person name="Jeske O."/>
            <person name="Meyerdierks A."/>
            <person name="Storesund J.E."/>
            <person name="Kallscheuer N."/>
            <person name="Luecker S."/>
            <person name="Lage O.M."/>
            <person name="Pohl T."/>
            <person name="Merkel B.J."/>
            <person name="Hornburger P."/>
            <person name="Mueller R.-W."/>
            <person name="Bruemmer F."/>
            <person name="Labrenz M."/>
            <person name="Spormann A.M."/>
            <person name="Op den Camp H."/>
            <person name="Overmann J."/>
            <person name="Amann R."/>
            <person name="Jetten M.S.M."/>
            <person name="Mascher T."/>
            <person name="Medema M.H."/>
            <person name="Devos D.P."/>
            <person name="Kaster A.-K."/>
            <person name="Ovreas L."/>
            <person name="Rohde M."/>
            <person name="Galperin M.Y."/>
            <person name="Jogler C."/>
        </authorList>
    </citation>
    <scope>NUCLEOTIDE SEQUENCE [LARGE SCALE GENOMIC DNA]</scope>
    <source>
        <strain evidence="2 3">UC8</strain>
    </source>
</reference>
<accession>A0A5B9QNA8</accession>
<dbReference type="KEGG" id="rul:UC8_10910"/>
<protein>
    <submittedName>
        <fullName evidence="2">Uncharacterized protein</fullName>
    </submittedName>
</protein>
<proteinExistence type="predicted"/>
<organism evidence="2 3">
    <name type="scientific">Roseimaritima ulvae</name>
    <dbReference type="NCBI Taxonomy" id="980254"/>
    <lineage>
        <taxon>Bacteria</taxon>
        <taxon>Pseudomonadati</taxon>
        <taxon>Planctomycetota</taxon>
        <taxon>Planctomycetia</taxon>
        <taxon>Pirellulales</taxon>
        <taxon>Pirellulaceae</taxon>
        <taxon>Roseimaritima</taxon>
    </lineage>
</organism>
<keyword evidence="3" id="KW-1185">Reference proteome</keyword>
<keyword evidence="1" id="KW-0812">Transmembrane</keyword>
<name>A0A5B9QNA8_9BACT</name>
<sequence length="49" mass="5018">MASPSIEIGALVPGLGGGLALFLFGMRQMTESLKTVAGGSTIAFMIIVY</sequence>
<dbReference type="EMBL" id="CP042914">
    <property type="protein sequence ID" value="QEG39130.1"/>
    <property type="molecule type" value="Genomic_DNA"/>
</dbReference>
<evidence type="ECO:0000313" key="3">
    <source>
        <dbReference type="Proteomes" id="UP000325286"/>
    </source>
</evidence>
<evidence type="ECO:0000313" key="2">
    <source>
        <dbReference type="EMBL" id="QEG39130.1"/>
    </source>
</evidence>
<keyword evidence="1" id="KW-1133">Transmembrane helix</keyword>
<evidence type="ECO:0000256" key="1">
    <source>
        <dbReference type="SAM" id="Phobius"/>
    </source>
</evidence>
<dbReference type="Proteomes" id="UP000325286">
    <property type="component" value="Chromosome"/>
</dbReference>
<dbReference type="AlphaFoldDB" id="A0A5B9QNA8"/>
<feature type="transmembrane region" description="Helical" evidence="1">
    <location>
        <begin position="6"/>
        <end position="24"/>
    </location>
</feature>
<keyword evidence="1" id="KW-0472">Membrane</keyword>
<gene>
    <name evidence="2" type="ORF">UC8_10910</name>
</gene>